<proteinExistence type="predicted"/>
<dbReference type="EMBL" id="AQPW01000003">
    <property type="protein sequence ID" value="EON34077.1"/>
    <property type="molecule type" value="Genomic_DNA"/>
</dbReference>
<reference evidence="1 2" key="1">
    <citation type="journal article" date="2013" name="Genome Announc.">
        <title>Draft Genome Sequence of a Benzothiophene-Desulfurizing Bacterium, Gordona terrae Strain C-6.</title>
        <authorList>
            <person name="Wang W."/>
            <person name="Ma T."/>
            <person name="Ren Y."/>
            <person name="Li G."/>
        </authorList>
    </citation>
    <scope>NUCLEOTIDE SEQUENCE [LARGE SCALE GENOMIC DNA]</scope>
    <source>
        <strain evidence="1 2">C-6</strain>
    </source>
</reference>
<dbReference type="Proteomes" id="UP000013569">
    <property type="component" value="Unassembled WGS sequence"/>
</dbReference>
<protein>
    <submittedName>
        <fullName evidence="1">Uncharacterized protein</fullName>
    </submittedName>
</protein>
<name>R7YDM2_9ACTN</name>
<evidence type="ECO:0000313" key="1">
    <source>
        <dbReference type="EMBL" id="EON34077.1"/>
    </source>
</evidence>
<dbReference type="PATRIC" id="fig|1316928.3.peg.775"/>
<dbReference type="RefSeq" id="WP_010841240.1">
    <property type="nucleotide sequence ID" value="NZ_AQPW01000003.1"/>
</dbReference>
<accession>R7YDM2</accession>
<organism evidence="1 2">
    <name type="scientific">Gordonia terrae C-6</name>
    <dbReference type="NCBI Taxonomy" id="1316928"/>
    <lineage>
        <taxon>Bacteria</taxon>
        <taxon>Bacillati</taxon>
        <taxon>Actinomycetota</taxon>
        <taxon>Actinomycetes</taxon>
        <taxon>Mycobacteriales</taxon>
        <taxon>Gordoniaceae</taxon>
        <taxon>Gordonia</taxon>
    </lineage>
</organism>
<dbReference type="AlphaFoldDB" id="R7YDM2"/>
<sequence>MEHLLIQVDWYKQINRIPAFEYSIPNASSRGTGHTGYADIVSLMWHEIWEIKPVDYIVQGAYQVQWYVDCANKSCGGQWYKGLSYAADGPKGSKPGVVASFKIDGDEYELYAIQVPRPVEGVVCYWWERNGTTMKKDEVRKVYRALVRKCQQVLFGMKFEVQTEPRPAILDPAHTWGGSEDYGIGYTFLPIEAGPPRISILINPLKRFEQQINDYMEVASGRALEKNQAVAITADETMLDRYLGEAQHARTMEYLRVPQRSAIPGLKSALTSTDFIIAAEMYLLSAEVFRHMSTGGTLMEATGVSSAVSAGARALTLAVEFGVSVTAFAASCFFFIIKIEPGSGSGRVASTAGSAGTALGQSFATSLSSTMSTMPAIPDNVPIVGFAVPKIDPNDSTRVMALQATSLGFRHFSRDQAPKQGERINIGGAPHRVVGVAHPRLG</sequence>
<gene>
    <name evidence="1" type="ORF">GTC6_03835</name>
</gene>
<evidence type="ECO:0000313" key="2">
    <source>
        <dbReference type="Proteomes" id="UP000013569"/>
    </source>
</evidence>
<comment type="caution">
    <text evidence="1">The sequence shown here is derived from an EMBL/GenBank/DDBJ whole genome shotgun (WGS) entry which is preliminary data.</text>
</comment>